<evidence type="ECO:0000313" key="1">
    <source>
        <dbReference type="EMBL" id="KRL21872.1"/>
    </source>
</evidence>
<reference evidence="1 2" key="1">
    <citation type="journal article" date="2015" name="Genome Announc.">
        <title>Expanding the biotechnology potential of lactobacilli through comparative genomics of 213 strains and associated genera.</title>
        <authorList>
            <person name="Sun Z."/>
            <person name="Harris H.M."/>
            <person name="McCann A."/>
            <person name="Guo C."/>
            <person name="Argimon S."/>
            <person name="Zhang W."/>
            <person name="Yang X."/>
            <person name="Jeffery I.B."/>
            <person name="Cooney J.C."/>
            <person name="Kagawa T.F."/>
            <person name="Liu W."/>
            <person name="Song Y."/>
            <person name="Salvetti E."/>
            <person name="Wrobel A."/>
            <person name="Rasinkangas P."/>
            <person name="Parkhill J."/>
            <person name="Rea M.C."/>
            <person name="O'Sullivan O."/>
            <person name="Ritari J."/>
            <person name="Douillard F.P."/>
            <person name="Paul Ross R."/>
            <person name="Yang R."/>
            <person name="Briner A.E."/>
            <person name="Felis G.E."/>
            <person name="de Vos W.M."/>
            <person name="Barrangou R."/>
            <person name="Klaenhammer T.R."/>
            <person name="Caufield P.W."/>
            <person name="Cui Y."/>
            <person name="Zhang H."/>
            <person name="O'Toole P.W."/>
        </authorList>
    </citation>
    <scope>NUCLEOTIDE SEQUENCE [LARGE SCALE GENOMIC DNA]</scope>
    <source>
        <strain evidence="1 2">DSM 19906</strain>
    </source>
</reference>
<dbReference type="Proteomes" id="UP000051439">
    <property type="component" value="Unassembled WGS sequence"/>
</dbReference>
<proteinExistence type="predicted"/>
<gene>
    <name evidence="1" type="ORF">FC98_GL000427</name>
</gene>
<dbReference type="PATRIC" id="fig|1423766.4.peg.434"/>
<name>A0A0R1NN74_9LACO</name>
<keyword evidence="2" id="KW-1185">Reference proteome</keyword>
<organism evidence="1 2">
    <name type="scientific">Lentilactobacillus kisonensis DSM 19906 = JCM 15041</name>
    <dbReference type="NCBI Taxonomy" id="1423766"/>
    <lineage>
        <taxon>Bacteria</taxon>
        <taxon>Bacillati</taxon>
        <taxon>Bacillota</taxon>
        <taxon>Bacilli</taxon>
        <taxon>Lactobacillales</taxon>
        <taxon>Lactobacillaceae</taxon>
        <taxon>Lentilactobacillus</taxon>
    </lineage>
</organism>
<comment type="caution">
    <text evidence="1">The sequence shown here is derived from an EMBL/GenBank/DDBJ whole genome shotgun (WGS) entry which is preliminary data.</text>
</comment>
<dbReference type="AlphaFoldDB" id="A0A0R1NN74"/>
<evidence type="ECO:0000313" key="2">
    <source>
        <dbReference type="Proteomes" id="UP000051439"/>
    </source>
</evidence>
<protein>
    <submittedName>
        <fullName evidence="1">Uncharacterized protein</fullName>
    </submittedName>
</protein>
<dbReference type="EMBL" id="AZEB01000011">
    <property type="protein sequence ID" value="KRL21872.1"/>
    <property type="molecule type" value="Genomic_DNA"/>
</dbReference>
<accession>A0A0R1NN74</accession>
<sequence>MSSEHDELWYLDPTDAYGKSMQQQNHENVQVDINDSKYPDARPGDSTNAGFWFNYCPMCGRKLAEADNDTRTD</sequence>
<dbReference type="RefSeq" id="WP_008856349.1">
    <property type="nucleotide sequence ID" value="NZ_BBAU01000017.1"/>
</dbReference>